<dbReference type="PANTHER" id="PTHR45642:SF141">
    <property type="entry name" value="SECRETED EFFECTOR PROTEIN SSEJ"/>
    <property type="match status" value="1"/>
</dbReference>
<evidence type="ECO:0000256" key="1">
    <source>
        <dbReference type="SAM" id="SignalP"/>
    </source>
</evidence>
<dbReference type="PROSITE" id="PS51257">
    <property type="entry name" value="PROKAR_LIPOPROTEIN"/>
    <property type="match status" value="1"/>
</dbReference>
<name>A0ABU9RV73_9BURK</name>
<proteinExistence type="predicted"/>
<feature type="signal peptide" evidence="1">
    <location>
        <begin position="1"/>
        <end position="40"/>
    </location>
</feature>
<comment type="caution">
    <text evidence="2">The sequence shown here is derived from an EMBL/GenBank/DDBJ whole genome shotgun (WGS) entry which is preliminary data.</text>
</comment>
<gene>
    <name evidence="2" type="ORF">VSR73_23215</name>
</gene>
<dbReference type="Gene3D" id="3.40.50.1110">
    <property type="entry name" value="SGNH hydrolase"/>
    <property type="match status" value="1"/>
</dbReference>
<dbReference type="Proteomes" id="UP001489897">
    <property type="component" value="Unassembled WGS sequence"/>
</dbReference>
<dbReference type="RefSeq" id="WP_342948451.1">
    <property type="nucleotide sequence ID" value="NZ_JAYMRV010000007.1"/>
</dbReference>
<evidence type="ECO:0000313" key="2">
    <source>
        <dbReference type="EMBL" id="MEM5423965.1"/>
    </source>
</evidence>
<feature type="chain" id="PRO_5046474158" evidence="1">
    <location>
        <begin position="41"/>
        <end position="464"/>
    </location>
</feature>
<dbReference type="InterPro" id="IPR036514">
    <property type="entry name" value="SGNH_hydro_sf"/>
</dbReference>
<organism evidence="2 3">
    <name type="scientific">Paraburkholderia ferrariae</name>
    <dbReference type="NCBI Taxonomy" id="386056"/>
    <lineage>
        <taxon>Bacteria</taxon>
        <taxon>Pseudomonadati</taxon>
        <taxon>Pseudomonadota</taxon>
        <taxon>Betaproteobacteria</taxon>
        <taxon>Burkholderiales</taxon>
        <taxon>Burkholderiaceae</taxon>
        <taxon>Paraburkholderia</taxon>
    </lineage>
</organism>
<evidence type="ECO:0000313" key="3">
    <source>
        <dbReference type="Proteomes" id="UP001489897"/>
    </source>
</evidence>
<reference evidence="2 3" key="1">
    <citation type="submission" date="2024-01" db="EMBL/GenBank/DDBJ databases">
        <title>The diversity of rhizobia nodulating Mimosa spp. in eleven states of Brazil covering several biomes is determined by host plant, location, and edaphic factors.</title>
        <authorList>
            <person name="Rouws L."/>
            <person name="Barauna A."/>
            <person name="Beukes C."/>
            <person name="De Faria S.M."/>
            <person name="Gross E."/>
            <person name="Dos Reis Junior F.B."/>
            <person name="Simon M."/>
            <person name="Maluk M."/>
            <person name="Odee D.W."/>
            <person name="Kenicer G."/>
            <person name="Young J.P.W."/>
            <person name="Reis V.M."/>
            <person name="Zilli J."/>
            <person name="James E.K."/>
        </authorList>
    </citation>
    <scope>NUCLEOTIDE SEQUENCE [LARGE SCALE GENOMIC DNA]</scope>
    <source>
        <strain evidence="2 3">JPY167</strain>
    </source>
</reference>
<keyword evidence="1" id="KW-0732">Signal</keyword>
<sequence length="464" mass="46717">MKHQGPRHRKLLRATQIAAASAAFALLAACGGGSSGNNNASTPPPSGVNMQVVAFGTSLTDAGTYSEQILPGFGGGRFTTNPGEVWAQHVSEYFGNTLSPAFEGGFGLPLTATGGLDYAQGGALVTGGGVANTSAVISAASEQPVTWQLQQYLAQHGGFNANQLVLVEGGANEILNLLNVPTNGSPTGLALFGAALAATPFSTLVNDPATQQSTVASLMQSGFTQAQATALVPAAIALGIVTNPNYASSFASIAPVLTAAGTLGALVHADIVPGNPKIAVVTVPDIGKTPAALKADAAIGATPGSASSADQALSLISAMYNLTLIKATAADVQAKKVVLVDTFSWLDQSIANAASLGFTVTNTDTACNLTAMTNSATNYALANPKATLGLDPATTPQATINAYAAAYGQNFGSSLFCSPQTLTTANAPTTYMFADLVHPTTALHSQFATYVEKQLAAAGIGKAP</sequence>
<accession>A0ABU9RV73</accession>
<dbReference type="PANTHER" id="PTHR45642">
    <property type="entry name" value="GDSL ESTERASE/LIPASE EXL3"/>
    <property type="match status" value="1"/>
</dbReference>
<protein>
    <submittedName>
        <fullName evidence="2">Acylhydrolase</fullName>
    </submittedName>
</protein>
<dbReference type="InterPro" id="IPR050592">
    <property type="entry name" value="GDSL_lipolytic_enzyme"/>
</dbReference>
<dbReference type="EMBL" id="JAYMRV010000007">
    <property type="protein sequence ID" value="MEM5423965.1"/>
    <property type="molecule type" value="Genomic_DNA"/>
</dbReference>
<keyword evidence="3" id="KW-1185">Reference proteome</keyword>